<dbReference type="Gene3D" id="3.40.50.720">
    <property type="entry name" value="NAD(P)-binding Rossmann-like Domain"/>
    <property type="match status" value="1"/>
</dbReference>
<evidence type="ECO:0000256" key="2">
    <source>
        <dbReference type="ARBA" id="ARBA00006561"/>
    </source>
</evidence>
<comment type="cofactor">
    <cofactor evidence="1">
        <name>FAD</name>
        <dbReference type="ChEBI" id="CHEBI:57692"/>
    </cofactor>
</comment>
<evidence type="ECO:0000259" key="10">
    <source>
        <dbReference type="PROSITE" id="PS51379"/>
    </source>
</evidence>
<dbReference type="PROSITE" id="PS00198">
    <property type="entry name" value="4FE4S_FER_1"/>
    <property type="match status" value="2"/>
</dbReference>
<dbReference type="PROSITE" id="PS51379">
    <property type="entry name" value="4FE4S_FER_2"/>
    <property type="match status" value="4"/>
</dbReference>
<keyword evidence="8" id="KW-0408">Iron</keyword>
<name>A0A1I6CQ55_9FIRM</name>
<comment type="similarity">
    <text evidence="2">Belongs to the HdrA family.</text>
</comment>
<dbReference type="Proteomes" id="UP000199584">
    <property type="component" value="Unassembled WGS sequence"/>
</dbReference>
<dbReference type="STRING" id="39060.SAMN05660706_101158"/>
<feature type="domain" description="4Fe-4S ferredoxin-type" evidence="10">
    <location>
        <begin position="234"/>
        <end position="264"/>
    </location>
</feature>
<feature type="domain" description="4Fe-4S ferredoxin-type" evidence="10">
    <location>
        <begin position="281"/>
        <end position="315"/>
    </location>
</feature>
<dbReference type="PANTHER" id="PTHR43498:SF1">
    <property type="entry name" value="COB--COM HETERODISULFIDE REDUCTASE IRON-SULFUR SUBUNIT A"/>
    <property type="match status" value="1"/>
</dbReference>
<dbReference type="GO" id="GO:0046872">
    <property type="term" value="F:metal ion binding"/>
    <property type="evidence" value="ECO:0007669"/>
    <property type="project" value="UniProtKB-KW"/>
</dbReference>
<dbReference type="EMBL" id="FOYM01000001">
    <property type="protein sequence ID" value="SFQ95249.1"/>
    <property type="molecule type" value="Genomic_DNA"/>
</dbReference>
<keyword evidence="9" id="KW-0411">Iron-sulfur</keyword>
<sequence>MRIGVFVCWCGSNIGGVVDVPRVAVEAARFPHVAHSVDYKYTCSEPGQKMIVDAIKEHKLDRVVVASCSPRLHEPTFRQTIARAGLNPYLLEMVNIREQCSWVHAKEPDKATAKAIDLVRMAVAKAALLEPLFEGAIPVTKKALVVGGGIAGIQAALDIADAGHKVILVEREPTIGGKMVMLDKTFPTLDCSACISTPKMVAVAQHPNIELVTYAEVTAVSGYIGNFSVTIKQKARYVDHASCTGCGTCWEKCPKKVPGEFNQYLDNRKAIYIPFPQAVPNKPCIDAANCRLLNGQKCGVCAKVCPAGAIDYEQKDEYRQVEVGAIVMATGYDLFNWAQAYGEYGYGKFPDVITGLQFERLVNASGPTGGKIVRPSDGKEPQNVVFIKCVGSRDEAKGKAYCSRACCLYTAKHAHQVLEKIPGSRAFVFYMDVRTPGKAYEEFYQRTVNEGARYIRGRVSKISRLGDKLLVRGADTLLGSQVEIEADLVVLATAMVPAENSRELARTIGFTTDQDGFFQEAHPKLRPVEANTAGIFLAGTCQGPKDIPDTVAQASAAAVKVCALFAKQEIATNPMIAEVNETHCQGCLLCRDVCPFKAIEAKTISDKAHGTVKTRPVARVNAGLCQGCGSCTASCRSGAIDLKGFSNEQIASAVKAFLCC</sequence>
<organism evidence="11 12">
    <name type="scientific">Desulfoscipio geothermicus DSM 3669</name>
    <dbReference type="NCBI Taxonomy" id="1121426"/>
    <lineage>
        <taxon>Bacteria</taxon>
        <taxon>Bacillati</taxon>
        <taxon>Bacillota</taxon>
        <taxon>Clostridia</taxon>
        <taxon>Eubacteriales</taxon>
        <taxon>Desulfallaceae</taxon>
        <taxon>Desulfoscipio</taxon>
    </lineage>
</organism>
<dbReference type="Pfam" id="PF12838">
    <property type="entry name" value="Fer4_7"/>
    <property type="match status" value="1"/>
</dbReference>
<dbReference type="GO" id="GO:0016491">
    <property type="term" value="F:oxidoreductase activity"/>
    <property type="evidence" value="ECO:0007669"/>
    <property type="project" value="UniProtKB-KW"/>
</dbReference>
<gene>
    <name evidence="11" type="ORF">SAMN05660706_101158</name>
</gene>
<feature type="domain" description="4Fe-4S ferredoxin-type" evidence="10">
    <location>
        <begin position="575"/>
        <end position="604"/>
    </location>
</feature>
<dbReference type="OrthoDB" id="9758544at2"/>
<dbReference type="PANTHER" id="PTHR43498">
    <property type="entry name" value="FERREDOXIN:COB-COM HETERODISULFIDE REDUCTASE SUBUNIT A"/>
    <property type="match status" value="1"/>
</dbReference>
<evidence type="ECO:0000256" key="9">
    <source>
        <dbReference type="ARBA" id="ARBA00023014"/>
    </source>
</evidence>
<evidence type="ECO:0000256" key="3">
    <source>
        <dbReference type="ARBA" id="ARBA00022485"/>
    </source>
</evidence>
<proteinExistence type="inferred from homology"/>
<evidence type="ECO:0000313" key="11">
    <source>
        <dbReference type="EMBL" id="SFQ95249.1"/>
    </source>
</evidence>
<dbReference type="GO" id="GO:0015948">
    <property type="term" value="P:methanogenesis"/>
    <property type="evidence" value="ECO:0007669"/>
    <property type="project" value="UniProtKB-KW"/>
</dbReference>
<keyword evidence="7" id="KW-0560">Oxidoreductase</keyword>
<evidence type="ECO:0000256" key="7">
    <source>
        <dbReference type="ARBA" id="ARBA00023002"/>
    </source>
</evidence>
<keyword evidence="12" id="KW-1185">Reference proteome</keyword>
<accession>A0A1I6CQ55</accession>
<keyword evidence="5" id="KW-0285">Flavoprotein</keyword>
<keyword evidence="5" id="KW-0274">FAD</keyword>
<dbReference type="InterPro" id="IPR017896">
    <property type="entry name" value="4Fe4S_Fe-S-bd"/>
</dbReference>
<dbReference type="Gene3D" id="3.50.50.60">
    <property type="entry name" value="FAD/NAD(P)-binding domain"/>
    <property type="match status" value="1"/>
</dbReference>
<keyword evidence="6" id="KW-0484">Methanogenesis</keyword>
<dbReference type="Pfam" id="PF12831">
    <property type="entry name" value="FAD_oxidored"/>
    <property type="match status" value="1"/>
</dbReference>
<dbReference type="InterPro" id="IPR036188">
    <property type="entry name" value="FAD/NAD-bd_sf"/>
</dbReference>
<evidence type="ECO:0000256" key="8">
    <source>
        <dbReference type="ARBA" id="ARBA00023004"/>
    </source>
</evidence>
<dbReference type="InterPro" id="IPR039650">
    <property type="entry name" value="HdrA-like"/>
</dbReference>
<dbReference type="InterPro" id="IPR017900">
    <property type="entry name" value="4Fe4S_Fe_S_CS"/>
</dbReference>
<evidence type="ECO:0000256" key="4">
    <source>
        <dbReference type="ARBA" id="ARBA00022723"/>
    </source>
</evidence>
<keyword evidence="4" id="KW-0479">Metal-binding</keyword>
<dbReference type="Gene3D" id="3.30.70.20">
    <property type="match status" value="2"/>
</dbReference>
<dbReference type="SUPFAM" id="SSF51905">
    <property type="entry name" value="FAD/NAD(P)-binding domain"/>
    <property type="match status" value="1"/>
</dbReference>
<dbReference type="GO" id="GO:0051539">
    <property type="term" value="F:4 iron, 4 sulfur cluster binding"/>
    <property type="evidence" value="ECO:0007669"/>
    <property type="project" value="UniProtKB-KW"/>
</dbReference>
<dbReference type="RefSeq" id="WP_092481554.1">
    <property type="nucleotide sequence ID" value="NZ_FOYM01000001.1"/>
</dbReference>
<dbReference type="SUPFAM" id="SSF54862">
    <property type="entry name" value="4Fe-4S ferredoxins"/>
    <property type="match status" value="1"/>
</dbReference>
<evidence type="ECO:0000256" key="5">
    <source>
        <dbReference type="ARBA" id="ARBA00022827"/>
    </source>
</evidence>
<evidence type="ECO:0000256" key="1">
    <source>
        <dbReference type="ARBA" id="ARBA00001974"/>
    </source>
</evidence>
<feature type="domain" description="4Fe-4S ferredoxin-type" evidence="10">
    <location>
        <begin position="616"/>
        <end position="645"/>
    </location>
</feature>
<dbReference type="AlphaFoldDB" id="A0A1I6CQ55"/>
<reference evidence="12" key="1">
    <citation type="submission" date="2016-10" db="EMBL/GenBank/DDBJ databases">
        <authorList>
            <person name="Varghese N."/>
            <person name="Submissions S."/>
        </authorList>
    </citation>
    <scope>NUCLEOTIDE SEQUENCE [LARGE SCALE GENOMIC DNA]</scope>
    <source>
        <strain evidence="12">DSM 3669</strain>
    </source>
</reference>
<dbReference type="FunFam" id="3.50.50.60:FF:000644">
    <property type="entry name" value="H(2):CoB-CoM heterodisulfide,ferredoxin reductase subunit A"/>
    <property type="match status" value="1"/>
</dbReference>
<evidence type="ECO:0000256" key="6">
    <source>
        <dbReference type="ARBA" id="ARBA00022994"/>
    </source>
</evidence>
<evidence type="ECO:0000313" key="12">
    <source>
        <dbReference type="Proteomes" id="UP000199584"/>
    </source>
</evidence>
<protein>
    <submittedName>
        <fullName evidence="11">Heterodisulfide reductase subunit A</fullName>
    </submittedName>
</protein>
<keyword evidence="3" id="KW-0004">4Fe-4S</keyword>